<keyword evidence="1" id="KW-0812">Transmembrane</keyword>
<feature type="transmembrane region" description="Helical" evidence="1">
    <location>
        <begin position="67"/>
        <end position="85"/>
    </location>
</feature>
<protein>
    <submittedName>
        <fullName evidence="2">Uncharacterized protein</fullName>
    </submittedName>
</protein>
<keyword evidence="3" id="KW-1185">Reference proteome</keyword>
<dbReference type="AlphaFoldDB" id="A0A366ID32"/>
<sequence>MKRNFCKVATVLIFLIFFYHISIFIKVNHKVVPDFLQYQLWISVWTLVLVSILSIDFIKAWFDSGRLKINMIYFVLSLFILTMFIPGTPLFSFVLIDQTEVLFIIFWYFVIHSFYKQMPEEG</sequence>
<dbReference type="RefSeq" id="WP_113919912.1">
    <property type="nucleotide sequence ID" value="NZ_QNRX01000004.1"/>
</dbReference>
<dbReference type="EMBL" id="QNRX01000004">
    <property type="protein sequence ID" value="RBP67348.1"/>
    <property type="molecule type" value="Genomic_DNA"/>
</dbReference>
<dbReference type="Proteomes" id="UP000253490">
    <property type="component" value="Unassembled WGS sequence"/>
</dbReference>
<name>A0A366ID32_9FIRM</name>
<gene>
    <name evidence="2" type="ORF">DES36_10447</name>
</gene>
<accession>A0A366ID32</accession>
<feature type="transmembrane region" description="Helical" evidence="1">
    <location>
        <begin position="37"/>
        <end position="55"/>
    </location>
</feature>
<reference evidence="2 3" key="1">
    <citation type="submission" date="2018-06" db="EMBL/GenBank/DDBJ databases">
        <title>Genomic Encyclopedia of Type Strains, Phase IV (KMG-IV): sequencing the most valuable type-strain genomes for metagenomic binning, comparative biology and taxonomic classification.</title>
        <authorList>
            <person name="Goeker M."/>
        </authorList>
    </citation>
    <scope>NUCLEOTIDE SEQUENCE [LARGE SCALE GENOMIC DNA]</scope>
    <source>
        <strain evidence="2 3">DSM 22112</strain>
    </source>
</reference>
<evidence type="ECO:0000313" key="2">
    <source>
        <dbReference type="EMBL" id="RBP67348.1"/>
    </source>
</evidence>
<keyword evidence="1" id="KW-1133">Transmembrane helix</keyword>
<keyword evidence="1" id="KW-0472">Membrane</keyword>
<evidence type="ECO:0000256" key="1">
    <source>
        <dbReference type="SAM" id="Phobius"/>
    </source>
</evidence>
<evidence type="ECO:0000313" key="3">
    <source>
        <dbReference type="Proteomes" id="UP000253490"/>
    </source>
</evidence>
<feature type="transmembrane region" description="Helical" evidence="1">
    <location>
        <begin position="5"/>
        <end position="25"/>
    </location>
</feature>
<organism evidence="2 3">
    <name type="scientific">Alkalibaculum bacchi</name>
    <dbReference type="NCBI Taxonomy" id="645887"/>
    <lineage>
        <taxon>Bacteria</taxon>
        <taxon>Bacillati</taxon>
        <taxon>Bacillota</taxon>
        <taxon>Clostridia</taxon>
        <taxon>Eubacteriales</taxon>
        <taxon>Eubacteriaceae</taxon>
        <taxon>Alkalibaculum</taxon>
    </lineage>
</organism>
<comment type="caution">
    <text evidence="2">The sequence shown here is derived from an EMBL/GenBank/DDBJ whole genome shotgun (WGS) entry which is preliminary data.</text>
</comment>
<proteinExistence type="predicted"/>